<protein>
    <submittedName>
        <fullName evidence="2">Uncharacterized protein</fullName>
    </submittedName>
</protein>
<evidence type="ECO:0000313" key="3">
    <source>
        <dbReference type="Proteomes" id="UP001189429"/>
    </source>
</evidence>
<keyword evidence="3" id="KW-1185">Reference proteome</keyword>
<reference evidence="2" key="1">
    <citation type="submission" date="2023-10" db="EMBL/GenBank/DDBJ databases">
        <authorList>
            <person name="Chen Y."/>
            <person name="Shah S."/>
            <person name="Dougan E. K."/>
            <person name="Thang M."/>
            <person name="Chan C."/>
        </authorList>
    </citation>
    <scope>NUCLEOTIDE SEQUENCE [LARGE SCALE GENOMIC DNA]</scope>
</reference>
<gene>
    <name evidence="2" type="ORF">PCOR1329_LOCUS46975</name>
</gene>
<evidence type="ECO:0000313" key="2">
    <source>
        <dbReference type="EMBL" id="CAK0856606.1"/>
    </source>
</evidence>
<proteinExistence type="predicted"/>
<feature type="compositionally biased region" description="Basic and acidic residues" evidence="1">
    <location>
        <begin position="42"/>
        <end position="51"/>
    </location>
</feature>
<accession>A0ABN9UCV8</accession>
<feature type="region of interest" description="Disordered" evidence="1">
    <location>
        <begin position="39"/>
        <end position="83"/>
    </location>
</feature>
<organism evidence="2 3">
    <name type="scientific">Prorocentrum cordatum</name>
    <dbReference type="NCBI Taxonomy" id="2364126"/>
    <lineage>
        <taxon>Eukaryota</taxon>
        <taxon>Sar</taxon>
        <taxon>Alveolata</taxon>
        <taxon>Dinophyceae</taxon>
        <taxon>Prorocentrales</taxon>
        <taxon>Prorocentraceae</taxon>
        <taxon>Prorocentrum</taxon>
    </lineage>
</organism>
<dbReference type="Proteomes" id="UP001189429">
    <property type="component" value="Unassembled WGS sequence"/>
</dbReference>
<dbReference type="EMBL" id="CAUYUJ010015654">
    <property type="protein sequence ID" value="CAK0856606.1"/>
    <property type="molecule type" value="Genomic_DNA"/>
</dbReference>
<evidence type="ECO:0000256" key="1">
    <source>
        <dbReference type="SAM" id="MobiDB-lite"/>
    </source>
</evidence>
<comment type="caution">
    <text evidence="2">The sequence shown here is derived from an EMBL/GenBank/DDBJ whole genome shotgun (WGS) entry which is preliminary data.</text>
</comment>
<name>A0ABN9UCV8_9DINO</name>
<sequence length="142" mass="14926">MGSGVAEQRGRMSEDATVPEAPRVAESWWRLPRRLAKARLPRGREGRRDRAAQFSALTSSGGGSGSDPEAVDEGGGGGGMTEVVPAPRVAARSPPVADWEVHISVEASHAGGMGVVAVVLAERVERESEVLASLSSWTRSPR</sequence>
<feature type="region of interest" description="Disordered" evidence="1">
    <location>
        <begin position="1"/>
        <end position="25"/>
    </location>
</feature>